<dbReference type="GO" id="GO:0045944">
    <property type="term" value="P:positive regulation of transcription by RNA polymerase II"/>
    <property type="evidence" value="ECO:0007669"/>
    <property type="project" value="TreeGrafter"/>
</dbReference>
<evidence type="ECO:0000256" key="4">
    <source>
        <dbReference type="ARBA" id="ARBA00022833"/>
    </source>
</evidence>
<keyword evidence="3 5" id="KW-0863">Zinc-finger</keyword>
<organism evidence="8 9">
    <name type="scientific">Hyalella azteca</name>
    <name type="common">Amphipod</name>
    <dbReference type="NCBI Taxonomy" id="294128"/>
    <lineage>
        <taxon>Eukaryota</taxon>
        <taxon>Metazoa</taxon>
        <taxon>Ecdysozoa</taxon>
        <taxon>Arthropoda</taxon>
        <taxon>Crustacea</taxon>
        <taxon>Multicrustacea</taxon>
        <taxon>Malacostraca</taxon>
        <taxon>Eumalacostraca</taxon>
        <taxon>Peracarida</taxon>
        <taxon>Amphipoda</taxon>
        <taxon>Senticaudata</taxon>
        <taxon>Talitrida</taxon>
        <taxon>Talitroidea</taxon>
        <taxon>Hyalellidae</taxon>
        <taxon>Hyalella</taxon>
    </lineage>
</organism>
<dbReference type="GO" id="GO:0008270">
    <property type="term" value="F:zinc ion binding"/>
    <property type="evidence" value="ECO:0007669"/>
    <property type="project" value="UniProtKB-KW"/>
</dbReference>
<dbReference type="InterPro" id="IPR036236">
    <property type="entry name" value="Znf_C2H2_sf"/>
</dbReference>
<feature type="compositionally biased region" description="Polar residues" evidence="6">
    <location>
        <begin position="258"/>
        <end position="281"/>
    </location>
</feature>
<evidence type="ECO:0000313" key="9">
    <source>
        <dbReference type="RefSeq" id="XP_018013770.1"/>
    </source>
</evidence>
<evidence type="ECO:0000256" key="1">
    <source>
        <dbReference type="ARBA" id="ARBA00022723"/>
    </source>
</evidence>
<keyword evidence="8" id="KW-1185">Reference proteome</keyword>
<reference evidence="9" key="1">
    <citation type="submission" date="2025-08" db="UniProtKB">
        <authorList>
            <consortium name="RefSeq"/>
        </authorList>
    </citation>
    <scope>IDENTIFICATION</scope>
    <source>
        <tissue evidence="9">Whole organism</tissue>
    </source>
</reference>
<protein>
    <submittedName>
        <fullName evidence="9">Zinc finger protein Pegasus</fullName>
    </submittedName>
</protein>
<dbReference type="AlphaFoldDB" id="A0A8B7NJE1"/>
<dbReference type="Proteomes" id="UP000694843">
    <property type="component" value="Unplaced"/>
</dbReference>
<evidence type="ECO:0000256" key="3">
    <source>
        <dbReference type="ARBA" id="ARBA00022771"/>
    </source>
</evidence>
<dbReference type="RefSeq" id="XP_018013770.1">
    <property type="nucleotide sequence ID" value="XM_018158281.1"/>
</dbReference>
<dbReference type="KEGG" id="hazt:108670788"/>
<keyword evidence="2" id="KW-0677">Repeat</keyword>
<dbReference type="Gene3D" id="3.30.160.60">
    <property type="entry name" value="Classic Zinc Finger"/>
    <property type="match status" value="2"/>
</dbReference>
<name>A0A8B7NJE1_HYAAZ</name>
<keyword evidence="1" id="KW-0479">Metal-binding</keyword>
<dbReference type="InterPro" id="IPR050688">
    <property type="entry name" value="Zinc_finger/UBP_domain"/>
</dbReference>
<evidence type="ECO:0000256" key="6">
    <source>
        <dbReference type="SAM" id="MobiDB-lite"/>
    </source>
</evidence>
<dbReference type="PANTHER" id="PTHR24403">
    <property type="entry name" value="ZINC FINGER PROTEIN"/>
    <property type="match status" value="1"/>
</dbReference>
<dbReference type="PROSITE" id="PS00028">
    <property type="entry name" value="ZINC_FINGER_C2H2_1"/>
    <property type="match status" value="2"/>
</dbReference>
<dbReference type="SMART" id="SM00355">
    <property type="entry name" value="ZnF_C2H2"/>
    <property type="match status" value="4"/>
</dbReference>
<feature type="region of interest" description="Disordered" evidence="6">
    <location>
        <begin position="252"/>
        <end position="294"/>
    </location>
</feature>
<feature type="domain" description="C2H2-type" evidence="7">
    <location>
        <begin position="65"/>
        <end position="92"/>
    </location>
</feature>
<proteinExistence type="predicted"/>
<evidence type="ECO:0000259" key="7">
    <source>
        <dbReference type="PROSITE" id="PS50157"/>
    </source>
</evidence>
<evidence type="ECO:0000256" key="2">
    <source>
        <dbReference type="ARBA" id="ARBA00022737"/>
    </source>
</evidence>
<dbReference type="PROSITE" id="PS50157">
    <property type="entry name" value="ZINC_FINGER_C2H2_2"/>
    <property type="match status" value="3"/>
</dbReference>
<dbReference type="OrthoDB" id="6364123at2759"/>
<feature type="domain" description="C2H2-type" evidence="7">
    <location>
        <begin position="1"/>
        <end position="28"/>
    </location>
</feature>
<dbReference type="InterPro" id="IPR013087">
    <property type="entry name" value="Znf_C2H2_type"/>
</dbReference>
<feature type="domain" description="C2H2-type" evidence="7">
    <location>
        <begin position="93"/>
        <end position="121"/>
    </location>
</feature>
<evidence type="ECO:0000313" key="8">
    <source>
        <dbReference type="Proteomes" id="UP000694843"/>
    </source>
</evidence>
<evidence type="ECO:0000256" key="5">
    <source>
        <dbReference type="PROSITE-ProRule" id="PRU00042"/>
    </source>
</evidence>
<dbReference type="PANTHER" id="PTHR24403:SF67">
    <property type="entry name" value="FI01116P-RELATED"/>
    <property type="match status" value="1"/>
</dbReference>
<sequence>MHCPQCEYKCVQDKAFKRHMELHAENKPITCFASCVICGVDFPQESEARLHMNITHRCPSNPDHWQCPMCGFHSVQEKKMIQHIRMHTGTKPHLCTFCDYRSGRRDNLRSHVRRMHKAENLFADSFQPSAALDAEEHFLGMQRANDDQSEIDNEETDGAYRAVGAENAMSGNSMRNVAVGDPHPILGLANNPQDFEIDTSLVNLPYGVMENYPLGSSNMENMMNDLVNQPGAFESHMLQSPQMNGYLTWTSHEHQHQHSLPMQSSSDGQNLNSTESSSMDANESHIIFTMSQHS</sequence>
<dbReference type="SUPFAM" id="SSF57667">
    <property type="entry name" value="beta-beta-alpha zinc fingers"/>
    <property type="match status" value="1"/>
</dbReference>
<dbReference type="GO" id="GO:0005634">
    <property type="term" value="C:nucleus"/>
    <property type="evidence" value="ECO:0007669"/>
    <property type="project" value="TreeGrafter"/>
</dbReference>
<keyword evidence="4" id="KW-0862">Zinc</keyword>
<gene>
    <name evidence="9" type="primary">LOC108670788</name>
</gene>
<accession>A0A8B7NJE1</accession>
<dbReference type="GeneID" id="108670788"/>